<feature type="transmembrane region" description="Helical" evidence="7">
    <location>
        <begin position="341"/>
        <end position="364"/>
    </location>
</feature>
<keyword evidence="3 7" id="KW-0812">Transmembrane</keyword>
<evidence type="ECO:0000313" key="11">
    <source>
        <dbReference type="Proteomes" id="UP000593892"/>
    </source>
</evidence>
<name>A0A7S7SN30_PALFE</name>
<accession>A0A7S7SN30</accession>
<keyword evidence="11" id="KW-1185">Reference proteome</keyword>
<evidence type="ECO:0000256" key="3">
    <source>
        <dbReference type="ARBA" id="ARBA00022692"/>
    </source>
</evidence>
<evidence type="ECO:0000256" key="5">
    <source>
        <dbReference type="ARBA" id="ARBA00023136"/>
    </source>
</evidence>
<dbReference type="InterPro" id="IPR050250">
    <property type="entry name" value="Macrolide_Exporter_MacB"/>
</dbReference>
<evidence type="ECO:0000256" key="7">
    <source>
        <dbReference type="SAM" id="Phobius"/>
    </source>
</evidence>
<dbReference type="GO" id="GO:0005886">
    <property type="term" value="C:plasma membrane"/>
    <property type="evidence" value="ECO:0007669"/>
    <property type="project" value="UniProtKB-SubCell"/>
</dbReference>
<comment type="similarity">
    <text evidence="6">Belongs to the ABC-4 integral membrane protein family.</text>
</comment>
<dbReference type="KEGG" id="pfer:IRI77_11535"/>
<feature type="transmembrane region" description="Helical" evidence="7">
    <location>
        <begin position="289"/>
        <end position="318"/>
    </location>
</feature>
<evidence type="ECO:0000259" key="8">
    <source>
        <dbReference type="Pfam" id="PF02687"/>
    </source>
</evidence>
<proteinExistence type="inferred from homology"/>
<evidence type="ECO:0000259" key="9">
    <source>
        <dbReference type="Pfam" id="PF12704"/>
    </source>
</evidence>
<dbReference type="PANTHER" id="PTHR30572">
    <property type="entry name" value="MEMBRANE COMPONENT OF TRANSPORTER-RELATED"/>
    <property type="match status" value="1"/>
</dbReference>
<evidence type="ECO:0000313" key="10">
    <source>
        <dbReference type="EMBL" id="QOY90548.1"/>
    </source>
</evidence>
<keyword evidence="5 7" id="KW-0472">Membrane</keyword>
<evidence type="ECO:0000256" key="4">
    <source>
        <dbReference type="ARBA" id="ARBA00022989"/>
    </source>
</evidence>
<gene>
    <name evidence="10" type="ORF">IRI77_11535</name>
</gene>
<sequence>MRIPRIFSDIAVSFSNLRAQKTRTFLTALGIVFGVGSVIGMLAIGEGAKEESLRFIEQLGVRNILIESRPAMSAEEFQQRRRNSPGLTERDVRIVETNLESLETLSPRRTLHPQRVVPKPSGDVPELYGVRAAYAPIHSLKLMEGKFFSAAHDDQSAAVCVLGEKAKVSLLGYGKAVGQFVKVNDTWLEVVGVIGERVAASQAGGAGAHDINNVVYIPLNTFQYRYWDRTSNMRDDLDGIDIRLKLGADSIESSKIVNAILNSTHHNTQDFTVTIPAALLAQQQQTQRIFTYVMVAIAAISLLVGGIGIMNIVLATVLERTREIGIRRATGARRVDIVRQFLMESVLISVGGGLLGIAFGFGLSHSIARFAEWKTIVTSASVVIAFGVSVAVGVVFGIYPAMKAARINPIEALRYE</sequence>
<dbReference type="InterPro" id="IPR025857">
    <property type="entry name" value="MacB_PCD"/>
</dbReference>
<feature type="domain" description="ABC3 transporter permease C-terminal" evidence="8">
    <location>
        <begin position="296"/>
        <end position="409"/>
    </location>
</feature>
<dbReference type="GO" id="GO:0022857">
    <property type="term" value="F:transmembrane transporter activity"/>
    <property type="evidence" value="ECO:0007669"/>
    <property type="project" value="TreeGrafter"/>
</dbReference>
<reference evidence="10 11" key="1">
    <citation type="submission" date="2020-10" db="EMBL/GenBank/DDBJ databases">
        <title>Complete genome sequence of Paludibaculum fermentans P105T, a facultatively anaerobic acidobacterium capable of dissimilatory Fe(III) reduction.</title>
        <authorList>
            <person name="Dedysh S.N."/>
            <person name="Beletsky A.V."/>
            <person name="Kulichevskaya I.S."/>
            <person name="Mardanov A.V."/>
            <person name="Ravin N.V."/>
        </authorList>
    </citation>
    <scope>NUCLEOTIDE SEQUENCE [LARGE SCALE GENOMIC DNA]</scope>
    <source>
        <strain evidence="10 11">P105</strain>
    </source>
</reference>
<feature type="transmembrane region" description="Helical" evidence="7">
    <location>
        <begin position="25"/>
        <end position="45"/>
    </location>
</feature>
<keyword evidence="2" id="KW-1003">Cell membrane</keyword>
<evidence type="ECO:0000256" key="2">
    <source>
        <dbReference type="ARBA" id="ARBA00022475"/>
    </source>
</evidence>
<dbReference type="EMBL" id="CP063849">
    <property type="protein sequence ID" value="QOY90548.1"/>
    <property type="molecule type" value="Genomic_DNA"/>
</dbReference>
<dbReference type="Pfam" id="PF02687">
    <property type="entry name" value="FtsX"/>
    <property type="match status" value="1"/>
</dbReference>
<organism evidence="10 11">
    <name type="scientific">Paludibaculum fermentans</name>
    <dbReference type="NCBI Taxonomy" id="1473598"/>
    <lineage>
        <taxon>Bacteria</taxon>
        <taxon>Pseudomonadati</taxon>
        <taxon>Acidobacteriota</taxon>
        <taxon>Terriglobia</taxon>
        <taxon>Bryobacterales</taxon>
        <taxon>Bryobacteraceae</taxon>
        <taxon>Paludibaculum</taxon>
    </lineage>
</organism>
<protein>
    <submittedName>
        <fullName evidence="10">ABC transporter permease</fullName>
    </submittedName>
</protein>
<comment type="subcellular location">
    <subcellularLocation>
        <location evidence="1">Cell membrane</location>
        <topology evidence="1">Multi-pass membrane protein</topology>
    </subcellularLocation>
</comment>
<keyword evidence="4 7" id="KW-1133">Transmembrane helix</keyword>
<dbReference type="Proteomes" id="UP000593892">
    <property type="component" value="Chromosome"/>
</dbReference>
<dbReference type="InterPro" id="IPR003838">
    <property type="entry name" value="ABC3_permease_C"/>
</dbReference>
<feature type="domain" description="MacB-like periplasmic core" evidence="9">
    <location>
        <begin position="24"/>
        <end position="250"/>
    </location>
</feature>
<dbReference type="Pfam" id="PF12704">
    <property type="entry name" value="MacB_PCD"/>
    <property type="match status" value="1"/>
</dbReference>
<evidence type="ECO:0000256" key="1">
    <source>
        <dbReference type="ARBA" id="ARBA00004651"/>
    </source>
</evidence>
<dbReference type="AlphaFoldDB" id="A0A7S7SN30"/>
<dbReference type="PANTHER" id="PTHR30572:SF4">
    <property type="entry name" value="ABC TRANSPORTER PERMEASE YTRF"/>
    <property type="match status" value="1"/>
</dbReference>
<dbReference type="RefSeq" id="WP_194452210.1">
    <property type="nucleotide sequence ID" value="NZ_CP063849.1"/>
</dbReference>
<feature type="transmembrane region" description="Helical" evidence="7">
    <location>
        <begin position="376"/>
        <end position="399"/>
    </location>
</feature>
<evidence type="ECO:0000256" key="6">
    <source>
        <dbReference type="ARBA" id="ARBA00038076"/>
    </source>
</evidence>